<protein>
    <submittedName>
        <fullName evidence="3">Replication protein A 70 kDa DNA-binding subunit D</fullName>
    </submittedName>
</protein>
<evidence type="ECO:0000256" key="1">
    <source>
        <dbReference type="SAM" id="MobiDB-lite"/>
    </source>
</evidence>
<keyword evidence="3" id="KW-0238">DNA-binding</keyword>
<dbReference type="OrthoDB" id="1750540at2759"/>
<dbReference type="InterPro" id="IPR012340">
    <property type="entry name" value="NA-bd_OB-fold"/>
</dbReference>
<reference evidence="3 4" key="1">
    <citation type="journal article" date="2018" name="Mol. Plant">
        <title>The genome of Artemisia annua provides insight into the evolution of Asteraceae family and artemisinin biosynthesis.</title>
        <authorList>
            <person name="Shen Q."/>
            <person name="Zhang L."/>
            <person name="Liao Z."/>
            <person name="Wang S."/>
            <person name="Yan T."/>
            <person name="Shi P."/>
            <person name="Liu M."/>
            <person name="Fu X."/>
            <person name="Pan Q."/>
            <person name="Wang Y."/>
            <person name="Lv Z."/>
            <person name="Lu X."/>
            <person name="Zhang F."/>
            <person name="Jiang W."/>
            <person name="Ma Y."/>
            <person name="Chen M."/>
            <person name="Hao X."/>
            <person name="Li L."/>
            <person name="Tang Y."/>
            <person name="Lv G."/>
            <person name="Zhou Y."/>
            <person name="Sun X."/>
            <person name="Brodelius P.E."/>
            <person name="Rose J.K.C."/>
            <person name="Tang K."/>
        </authorList>
    </citation>
    <scope>NUCLEOTIDE SEQUENCE [LARGE SCALE GENOMIC DNA]</scope>
    <source>
        <strain evidence="4">cv. Huhao1</strain>
        <tissue evidence="3">Leaf</tissue>
    </source>
</reference>
<dbReference type="InterPro" id="IPR003871">
    <property type="entry name" value="RFA1B/D_OB_1st"/>
</dbReference>
<dbReference type="CDD" id="cd04481">
    <property type="entry name" value="RPA1_DBD_B_like"/>
    <property type="match status" value="1"/>
</dbReference>
<dbReference type="PANTHER" id="PTHR47165">
    <property type="entry name" value="OS03G0429900 PROTEIN"/>
    <property type="match status" value="1"/>
</dbReference>
<comment type="caution">
    <text evidence="3">The sequence shown here is derived from an EMBL/GenBank/DDBJ whole genome shotgun (WGS) entry which is preliminary data.</text>
</comment>
<feature type="domain" description="Replication protein A 70 kDa DNA-binding subunit B/D first OB fold" evidence="2">
    <location>
        <begin position="7"/>
        <end position="110"/>
    </location>
</feature>
<keyword evidence="4" id="KW-1185">Reference proteome</keyword>
<dbReference type="SUPFAM" id="SSF50249">
    <property type="entry name" value="Nucleic acid-binding proteins"/>
    <property type="match status" value="2"/>
</dbReference>
<proteinExistence type="predicted"/>
<dbReference type="Proteomes" id="UP000245207">
    <property type="component" value="Unassembled WGS sequence"/>
</dbReference>
<gene>
    <name evidence="3" type="ORF">CTI12_AA123110</name>
</gene>
<feature type="compositionally biased region" description="Acidic residues" evidence="1">
    <location>
        <begin position="473"/>
        <end position="483"/>
    </location>
</feature>
<sequence>MEQNTTLLCDIDPMLDDIKIVARCISIWKSHPAGKPNEVWSLDMVLQDEQGNRVQATARTKEVINKYRLLIDEGSCYRISNFGVGENGGKYPFLNHRYKISFFRNSGVTRVPSWEKNPRGFNFEPFNNFFTKDFKETDLVDVIGTIVSITDPQPFTNYGVDKIRRNVLLEDLEGKQLELCFFDEWSEKFTKYAENPVSAGHAVMILQLARVKYFNKKPSVRPALFASKVWINDKIPEIEAFRQRYVEKPGYDPKKHTITVFSPAKKIISPVDFLDGAVKKMVGTIRDSNNACHMIVYAKVHKIHRENGWAYLACKRCGCSAKEIDGTASSSSASKFKKQQTWHCKQHDEITSVGYRKVFNPEDLQLLFILVPVNQEIKKQQTIETNQHSVEPKNVPQVVQISDDEVSFEKKGTTSLSKNKEYKLIDEDTDEELGNKNIIHDFSTDEATDDIQYSNKFIGDQAEVDLHVSQPVSDEEAGIDLENSESRSDEETDDAAI</sequence>
<evidence type="ECO:0000313" key="4">
    <source>
        <dbReference type="Proteomes" id="UP000245207"/>
    </source>
</evidence>
<organism evidence="3 4">
    <name type="scientific">Artemisia annua</name>
    <name type="common">Sweet wormwood</name>
    <dbReference type="NCBI Taxonomy" id="35608"/>
    <lineage>
        <taxon>Eukaryota</taxon>
        <taxon>Viridiplantae</taxon>
        <taxon>Streptophyta</taxon>
        <taxon>Embryophyta</taxon>
        <taxon>Tracheophyta</taxon>
        <taxon>Spermatophyta</taxon>
        <taxon>Magnoliopsida</taxon>
        <taxon>eudicotyledons</taxon>
        <taxon>Gunneridae</taxon>
        <taxon>Pentapetalae</taxon>
        <taxon>asterids</taxon>
        <taxon>campanulids</taxon>
        <taxon>Asterales</taxon>
        <taxon>Asteraceae</taxon>
        <taxon>Asteroideae</taxon>
        <taxon>Anthemideae</taxon>
        <taxon>Artemisiinae</taxon>
        <taxon>Artemisia</taxon>
    </lineage>
</organism>
<dbReference type="EMBL" id="PKPP01000857">
    <property type="protein sequence ID" value="PWA87999.1"/>
    <property type="molecule type" value="Genomic_DNA"/>
</dbReference>
<dbReference type="Gene3D" id="2.40.50.140">
    <property type="entry name" value="Nucleic acid-binding proteins"/>
    <property type="match status" value="2"/>
</dbReference>
<evidence type="ECO:0000259" key="2">
    <source>
        <dbReference type="Pfam" id="PF02721"/>
    </source>
</evidence>
<accession>A0A2U1PQG9</accession>
<dbReference type="Pfam" id="PF02721">
    <property type="entry name" value="DUF223"/>
    <property type="match status" value="1"/>
</dbReference>
<dbReference type="AlphaFoldDB" id="A0A2U1PQG9"/>
<dbReference type="PANTHER" id="PTHR47165:SF4">
    <property type="entry name" value="OS03G0429900 PROTEIN"/>
    <property type="match status" value="1"/>
</dbReference>
<evidence type="ECO:0000313" key="3">
    <source>
        <dbReference type="EMBL" id="PWA87999.1"/>
    </source>
</evidence>
<dbReference type="GO" id="GO:0003677">
    <property type="term" value="F:DNA binding"/>
    <property type="evidence" value="ECO:0007669"/>
    <property type="project" value="UniProtKB-KW"/>
</dbReference>
<feature type="region of interest" description="Disordered" evidence="1">
    <location>
        <begin position="465"/>
        <end position="497"/>
    </location>
</feature>
<name>A0A2U1PQG9_ARTAN</name>
<dbReference type="CDD" id="cd04480">
    <property type="entry name" value="RPA1_DBD_A_like"/>
    <property type="match status" value="1"/>
</dbReference>
<dbReference type="STRING" id="35608.A0A2U1PQG9"/>